<dbReference type="OrthoDB" id="9811208at2"/>
<dbReference type="Gene3D" id="1.10.260.40">
    <property type="entry name" value="lambda repressor-like DNA-binding domains"/>
    <property type="match status" value="1"/>
</dbReference>
<reference evidence="3 4" key="1">
    <citation type="submission" date="2019-03" db="EMBL/GenBank/DDBJ databases">
        <title>Draft Genome Sequence of Desulfosporosinus fructosivorans Strain 63.6F, Isolated from Marine Sediment in the Baltic Sea.</title>
        <authorList>
            <person name="Hausmann B."/>
            <person name="Vandieken V."/>
            <person name="Pjevac P."/>
            <person name="Schreck K."/>
            <person name="Herbold C.W."/>
            <person name="Loy A."/>
        </authorList>
    </citation>
    <scope>NUCLEOTIDE SEQUENCE [LARGE SCALE GENOMIC DNA]</scope>
    <source>
        <strain evidence="3 4">63.6F</strain>
    </source>
</reference>
<proteinExistence type="predicted"/>
<gene>
    <name evidence="3" type="ORF">E4K67_22675</name>
</gene>
<dbReference type="EMBL" id="SPQQ01000010">
    <property type="protein sequence ID" value="TGE35924.1"/>
    <property type="molecule type" value="Genomic_DNA"/>
</dbReference>
<feature type="domain" description="HTH cro/C1-type" evidence="2">
    <location>
        <begin position="8"/>
        <end position="62"/>
    </location>
</feature>
<protein>
    <submittedName>
        <fullName evidence="3">XRE family transcriptional regulator</fullName>
    </submittedName>
</protein>
<dbReference type="PANTHER" id="PTHR46558">
    <property type="entry name" value="TRACRIPTIONAL REGULATORY PROTEIN-RELATED-RELATED"/>
    <property type="match status" value="1"/>
</dbReference>
<evidence type="ECO:0000256" key="1">
    <source>
        <dbReference type="ARBA" id="ARBA00023125"/>
    </source>
</evidence>
<evidence type="ECO:0000259" key="2">
    <source>
        <dbReference type="PROSITE" id="PS50943"/>
    </source>
</evidence>
<dbReference type="Proteomes" id="UP000298460">
    <property type="component" value="Unassembled WGS sequence"/>
</dbReference>
<dbReference type="AlphaFoldDB" id="A0A4Z0QZN2"/>
<dbReference type="CDD" id="cd00093">
    <property type="entry name" value="HTH_XRE"/>
    <property type="match status" value="1"/>
</dbReference>
<keyword evidence="1" id="KW-0238">DNA-binding</keyword>
<dbReference type="SMART" id="SM00530">
    <property type="entry name" value="HTH_XRE"/>
    <property type="match status" value="1"/>
</dbReference>
<organism evidence="3 4">
    <name type="scientific">Desulfosporosinus fructosivorans</name>
    <dbReference type="NCBI Taxonomy" id="2018669"/>
    <lineage>
        <taxon>Bacteria</taxon>
        <taxon>Bacillati</taxon>
        <taxon>Bacillota</taxon>
        <taxon>Clostridia</taxon>
        <taxon>Eubacteriales</taxon>
        <taxon>Desulfitobacteriaceae</taxon>
        <taxon>Desulfosporosinus</taxon>
    </lineage>
</organism>
<evidence type="ECO:0000313" key="4">
    <source>
        <dbReference type="Proteomes" id="UP000298460"/>
    </source>
</evidence>
<dbReference type="SUPFAM" id="SSF47413">
    <property type="entry name" value="lambda repressor-like DNA-binding domains"/>
    <property type="match status" value="1"/>
</dbReference>
<evidence type="ECO:0000313" key="3">
    <source>
        <dbReference type="EMBL" id="TGE35924.1"/>
    </source>
</evidence>
<sequence>MGNIPNIIRTYRLKMNLSQRELAHTLGKSKNVISNWENGVNKPDADMIEKLCAILNIPVGNIFGEHEELNNKQIQSDLTERDLYALSLFKKLPDDEQLKFIGRLEVMTER</sequence>
<dbReference type="GO" id="GO:0003677">
    <property type="term" value="F:DNA binding"/>
    <property type="evidence" value="ECO:0007669"/>
    <property type="project" value="UniProtKB-KW"/>
</dbReference>
<name>A0A4Z0QZN2_9FIRM</name>
<dbReference type="InterPro" id="IPR010982">
    <property type="entry name" value="Lambda_DNA-bd_dom_sf"/>
</dbReference>
<dbReference type="Pfam" id="PF01381">
    <property type="entry name" value="HTH_3"/>
    <property type="match status" value="1"/>
</dbReference>
<dbReference type="PANTHER" id="PTHR46558:SF4">
    <property type="entry name" value="DNA-BIDING PHAGE PROTEIN"/>
    <property type="match status" value="1"/>
</dbReference>
<dbReference type="PROSITE" id="PS50943">
    <property type="entry name" value="HTH_CROC1"/>
    <property type="match status" value="1"/>
</dbReference>
<dbReference type="RefSeq" id="WP_135550922.1">
    <property type="nucleotide sequence ID" value="NZ_SPQQ01000010.1"/>
</dbReference>
<dbReference type="InterPro" id="IPR001387">
    <property type="entry name" value="Cro/C1-type_HTH"/>
</dbReference>
<comment type="caution">
    <text evidence="3">The sequence shown here is derived from an EMBL/GenBank/DDBJ whole genome shotgun (WGS) entry which is preliminary data.</text>
</comment>
<keyword evidence="4" id="KW-1185">Reference proteome</keyword>
<accession>A0A4Z0QZN2</accession>